<name>A0A510I4T8_9VIBR</name>
<dbReference type="GO" id="GO:0016757">
    <property type="term" value="F:glycosyltransferase activity"/>
    <property type="evidence" value="ECO:0007669"/>
    <property type="project" value="UniProtKB-KW"/>
</dbReference>
<evidence type="ECO:0000313" key="5">
    <source>
        <dbReference type="EMBL" id="BBL88743.1"/>
    </source>
</evidence>
<protein>
    <submittedName>
        <fullName evidence="5">Glycosyl transferase</fullName>
    </submittedName>
</protein>
<dbReference type="Gene3D" id="3.90.550.10">
    <property type="entry name" value="Spore Coat Polysaccharide Biosynthesis Protein SpsA, Chain A"/>
    <property type="match status" value="1"/>
</dbReference>
<dbReference type="RefSeq" id="WP_143692446.1">
    <property type="nucleotide sequence ID" value="NZ_AP019798.1"/>
</dbReference>
<gene>
    <name evidence="5" type="ORF">VroAM7_13960</name>
</gene>
<sequence length="396" mass="44864">MIEITLFITFGISVTLIVYHHIGYPLLLKFLSKRHVVSSASNTLARSYVDGKADRFLPSITIIVPAYNEEKWIAEKIRNLASLDYPRSKLSIIIACDGCVDRTVEIAEQTIQEAICADTLFIIQNFSTNRGKVAVINDLVPTVTSDITVLSDVSALISCDSLLIAAHHFRNRQVGVVNAAYQLLNSQNPGEVKYWHYQSNLKYFESLVGSSIGSHGAFYAFRTELFSPLAGNIINDDFVLPMNIVAKGKHAIYEPKMRALELEQSDSKMDFKRRLRISAGNMQQLLKLHQLLRPRYRGTAFTFFSGKALRVAIPYLMLMSFACSIALMEYWLFQYILIAQIVVYSVFAIAHFIPQHLISKPLKLGSYLLVGHYANFIGGLRYLLGLERHRWTRVHH</sequence>
<dbReference type="CDD" id="cd06439">
    <property type="entry name" value="CESA_like_1"/>
    <property type="match status" value="1"/>
</dbReference>
<dbReference type="Proteomes" id="UP000315115">
    <property type="component" value="Chromosome 1"/>
</dbReference>
<dbReference type="EMBL" id="AP019798">
    <property type="protein sequence ID" value="BBL88743.1"/>
    <property type="molecule type" value="Genomic_DNA"/>
</dbReference>
<keyword evidence="3 5" id="KW-0808">Transferase</keyword>
<reference evidence="6" key="1">
    <citation type="submission" date="2019-07" db="EMBL/GenBank/DDBJ databases">
        <title>Complete Genome Sequences of Vibrion rotiferianus strain AM7.</title>
        <authorList>
            <person name="Miyazaki K."/>
            <person name="Wiseschart A."/>
            <person name="Pootanakit K."/>
            <person name="Ishimori K."/>
            <person name="Kitahara K."/>
        </authorList>
    </citation>
    <scope>NUCLEOTIDE SEQUENCE [LARGE SCALE GENOMIC DNA]</scope>
    <source>
        <strain evidence="6">AM7</strain>
    </source>
</reference>
<organism evidence="5 6">
    <name type="scientific">Vibrio rotiferianus</name>
    <dbReference type="NCBI Taxonomy" id="190895"/>
    <lineage>
        <taxon>Bacteria</taxon>
        <taxon>Pseudomonadati</taxon>
        <taxon>Pseudomonadota</taxon>
        <taxon>Gammaproteobacteria</taxon>
        <taxon>Vibrionales</taxon>
        <taxon>Vibrionaceae</taxon>
        <taxon>Vibrio</taxon>
    </lineage>
</organism>
<keyword evidence="4" id="KW-0812">Transmembrane</keyword>
<proteinExistence type="inferred from homology"/>
<dbReference type="SUPFAM" id="SSF53448">
    <property type="entry name" value="Nucleotide-diphospho-sugar transferases"/>
    <property type="match status" value="1"/>
</dbReference>
<feature type="transmembrane region" description="Helical" evidence="4">
    <location>
        <begin position="6"/>
        <end position="27"/>
    </location>
</feature>
<dbReference type="InterPro" id="IPR029044">
    <property type="entry name" value="Nucleotide-diphossugar_trans"/>
</dbReference>
<keyword evidence="4" id="KW-1133">Transmembrane helix</keyword>
<evidence type="ECO:0000256" key="4">
    <source>
        <dbReference type="SAM" id="Phobius"/>
    </source>
</evidence>
<feature type="transmembrane region" description="Helical" evidence="4">
    <location>
        <begin position="365"/>
        <end position="384"/>
    </location>
</feature>
<comment type="similarity">
    <text evidence="1">Belongs to the glycosyltransferase 2 family.</text>
</comment>
<keyword evidence="2" id="KW-0328">Glycosyltransferase</keyword>
<evidence type="ECO:0000313" key="6">
    <source>
        <dbReference type="Proteomes" id="UP000315115"/>
    </source>
</evidence>
<evidence type="ECO:0000256" key="3">
    <source>
        <dbReference type="ARBA" id="ARBA00022679"/>
    </source>
</evidence>
<evidence type="ECO:0000256" key="1">
    <source>
        <dbReference type="ARBA" id="ARBA00006739"/>
    </source>
</evidence>
<dbReference type="AlphaFoldDB" id="A0A510I4T8"/>
<dbReference type="Pfam" id="PF13641">
    <property type="entry name" value="Glyco_tranf_2_3"/>
    <property type="match status" value="1"/>
</dbReference>
<feature type="transmembrane region" description="Helical" evidence="4">
    <location>
        <begin position="333"/>
        <end position="353"/>
    </location>
</feature>
<accession>A0A510I4T8</accession>
<dbReference type="PANTHER" id="PTHR43630">
    <property type="entry name" value="POLY-BETA-1,6-N-ACETYL-D-GLUCOSAMINE SYNTHASE"/>
    <property type="match status" value="1"/>
</dbReference>
<feature type="transmembrane region" description="Helical" evidence="4">
    <location>
        <begin position="308"/>
        <end position="327"/>
    </location>
</feature>
<keyword evidence="4" id="KW-0472">Membrane</keyword>
<dbReference type="PANTHER" id="PTHR43630:SF1">
    <property type="entry name" value="POLY-BETA-1,6-N-ACETYL-D-GLUCOSAMINE SYNTHASE"/>
    <property type="match status" value="1"/>
</dbReference>
<evidence type="ECO:0000256" key="2">
    <source>
        <dbReference type="ARBA" id="ARBA00022676"/>
    </source>
</evidence>